<feature type="transmembrane region" description="Helical" evidence="2">
    <location>
        <begin position="32"/>
        <end position="53"/>
    </location>
</feature>
<evidence type="ECO:0000313" key="3">
    <source>
        <dbReference type="EMBL" id="GLO67007.1"/>
    </source>
</evidence>
<dbReference type="Proteomes" id="UP001275436">
    <property type="component" value="Unassembled WGS sequence"/>
</dbReference>
<evidence type="ECO:0000256" key="1">
    <source>
        <dbReference type="SAM" id="MobiDB-lite"/>
    </source>
</evidence>
<organism evidence="3 4">
    <name type="scientific">Oceanobacillus kimchii</name>
    <dbReference type="NCBI Taxonomy" id="746691"/>
    <lineage>
        <taxon>Bacteria</taxon>
        <taxon>Bacillati</taxon>
        <taxon>Bacillota</taxon>
        <taxon>Bacilli</taxon>
        <taxon>Bacillales</taxon>
        <taxon>Bacillaceae</taxon>
        <taxon>Oceanobacillus</taxon>
    </lineage>
</organism>
<name>A0ABQ5TLH0_9BACI</name>
<sequence length="83" mass="9602">MFVIIGGKGVNTLMKMIILMPFLYFPEDKTEYIPAVISLAIFIVLAVVAMRLMMKKSRNDEKKFNEKYSKEIKQAKQTESHSK</sequence>
<feature type="region of interest" description="Disordered" evidence="1">
    <location>
        <begin position="60"/>
        <end position="83"/>
    </location>
</feature>
<gene>
    <name evidence="3" type="ORF">MACH08_27910</name>
</gene>
<keyword evidence="2" id="KW-0812">Transmembrane</keyword>
<dbReference type="EMBL" id="BSKO01000001">
    <property type="protein sequence ID" value="GLO67007.1"/>
    <property type="molecule type" value="Genomic_DNA"/>
</dbReference>
<proteinExistence type="predicted"/>
<evidence type="ECO:0000313" key="4">
    <source>
        <dbReference type="Proteomes" id="UP001275436"/>
    </source>
</evidence>
<keyword evidence="2" id="KW-1133">Transmembrane helix</keyword>
<comment type="caution">
    <text evidence="3">The sequence shown here is derived from an EMBL/GenBank/DDBJ whole genome shotgun (WGS) entry which is preliminary data.</text>
</comment>
<keyword evidence="2" id="KW-0472">Membrane</keyword>
<protein>
    <submittedName>
        <fullName evidence="3">Uncharacterized protein</fullName>
    </submittedName>
</protein>
<accession>A0ABQ5TLH0</accession>
<reference evidence="3 4" key="1">
    <citation type="submission" date="2023-02" db="EMBL/GenBank/DDBJ databases">
        <title>Oceanobacillus kimchii IFOP_LL358 isolated form Alexandrium catenella lab strain.</title>
        <authorList>
            <person name="Gajardo G."/>
            <person name="Ueki S."/>
            <person name="Maruyama F."/>
        </authorList>
    </citation>
    <scope>NUCLEOTIDE SEQUENCE [LARGE SCALE GENOMIC DNA]</scope>
    <source>
        <strain evidence="3 4">IFOP_LL358</strain>
    </source>
</reference>
<keyword evidence="4" id="KW-1185">Reference proteome</keyword>
<evidence type="ECO:0000256" key="2">
    <source>
        <dbReference type="SAM" id="Phobius"/>
    </source>
</evidence>